<protein>
    <submittedName>
        <fullName evidence="1">Uncharacterized protein</fullName>
    </submittedName>
</protein>
<accession>A0A1X7F9R8</accession>
<organism evidence="1 2">
    <name type="scientific">Azospirillum oryzae</name>
    <dbReference type="NCBI Taxonomy" id="286727"/>
    <lineage>
        <taxon>Bacteria</taxon>
        <taxon>Pseudomonadati</taxon>
        <taxon>Pseudomonadota</taxon>
        <taxon>Alphaproteobacteria</taxon>
        <taxon>Rhodospirillales</taxon>
        <taxon>Azospirillaceae</taxon>
        <taxon>Azospirillum</taxon>
    </lineage>
</organism>
<proteinExistence type="predicted"/>
<reference evidence="1 2" key="1">
    <citation type="submission" date="2017-04" db="EMBL/GenBank/DDBJ databases">
        <authorList>
            <person name="Afonso C.L."/>
            <person name="Miller P.J."/>
            <person name="Scott M.A."/>
            <person name="Spackman E."/>
            <person name="Goraichik I."/>
            <person name="Dimitrov K.M."/>
            <person name="Suarez D.L."/>
            <person name="Swayne D.E."/>
        </authorList>
    </citation>
    <scope>NUCLEOTIDE SEQUENCE [LARGE SCALE GENOMIC DNA]</scope>
    <source>
        <strain evidence="1 2">A2P</strain>
    </source>
</reference>
<name>A0A1X7F9R8_9PROT</name>
<sequence length="120" mass="13822">MPYFPTIELTPQVKMLLARGALTLNPGQWVRGEKGRGRFLRTDPRTGTTYVSWLRPGDDWETASQRFHRACRKGYIGKYRGLYEFDKANRAAEIPPRRKKLPTPVQMPLFGYKAKDAVHA</sequence>
<evidence type="ECO:0000313" key="2">
    <source>
        <dbReference type="Proteomes" id="UP000192936"/>
    </source>
</evidence>
<dbReference type="OrthoDB" id="7304651at2"/>
<evidence type="ECO:0000313" key="1">
    <source>
        <dbReference type="EMBL" id="SMF48780.1"/>
    </source>
</evidence>
<dbReference type="AlphaFoldDB" id="A0A1X7F9R8"/>
<dbReference type="Proteomes" id="UP000192936">
    <property type="component" value="Unassembled WGS sequence"/>
</dbReference>
<gene>
    <name evidence="1" type="ORF">SAMN02982917_2409</name>
</gene>
<dbReference type="EMBL" id="FXAK01000005">
    <property type="protein sequence ID" value="SMF48780.1"/>
    <property type="molecule type" value="Genomic_DNA"/>
</dbReference>
<dbReference type="RefSeq" id="WP_085085560.1">
    <property type="nucleotide sequence ID" value="NZ_FXAK01000005.1"/>
</dbReference>